<evidence type="ECO:0000313" key="2">
    <source>
        <dbReference type="EMBL" id="PUB10719.1"/>
    </source>
</evidence>
<protein>
    <submittedName>
        <fullName evidence="2">Uncharacterized protein</fullName>
    </submittedName>
</protein>
<name>A0A2T6K7M2_9RHOB</name>
<dbReference type="Proteomes" id="UP000244523">
    <property type="component" value="Unassembled WGS sequence"/>
</dbReference>
<dbReference type="OrthoDB" id="1443905at2"/>
<organism evidence="2 3">
    <name type="scientific">Yoonia sediminilitoris</name>
    <dbReference type="NCBI Taxonomy" id="1286148"/>
    <lineage>
        <taxon>Bacteria</taxon>
        <taxon>Pseudomonadati</taxon>
        <taxon>Pseudomonadota</taxon>
        <taxon>Alphaproteobacteria</taxon>
        <taxon>Rhodobacterales</taxon>
        <taxon>Paracoccaceae</taxon>
        <taxon>Yoonia</taxon>
    </lineage>
</organism>
<keyword evidence="3" id="KW-1185">Reference proteome</keyword>
<keyword evidence="1" id="KW-1133">Transmembrane helix</keyword>
<evidence type="ECO:0000313" key="3">
    <source>
        <dbReference type="Proteomes" id="UP000244523"/>
    </source>
</evidence>
<keyword evidence="1" id="KW-0812">Transmembrane</keyword>
<accession>A0A2T6K7M2</accession>
<dbReference type="RefSeq" id="WP_108388574.1">
    <property type="nucleotide sequence ID" value="NZ_QBUD01000017.1"/>
</dbReference>
<feature type="transmembrane region" description="Helical" evidence="1">
    <location>
        <begin position="60"/>
        <end position="89"/>
    </location>
</feature>
<gene>
    <name evidence="2" type="ORF">C8N45_11764</name>
</gene>
<keyword evidence="1" id="KW-0472">Membrane</keyword>
<dbReference type="EMBL" id="QBUD01000017">
    <property type="protein sequence ID" value="PUB10719.1"/>
    <property type="molecule type" value="Genomic_DNA"/>
</dbReference>
<feature type="transmembrane region" description="Helical" evidence="1">
    <location>
        <begin position="20"/>
        <end position="40"/>
    </location>
</feature>
<reference evidence="2 3" key="1">
    <citation type="submission" date="2018-04" db="EMBL/GenBank/DDBJ databases">
        <title>Genomic Encyclopedia of Archaeal and Bacterial Type Strains, Phase II (KMG-II): from individual species to whole genera.</title>
        <authorList>
            <person name="Goeker M."/>
        </authorList>
    </citation>
    <scope>NUCLEOTIDE SEQUENCE [LARGE SCALE GENOMIC DNA]</scope>
    <source>
        <strain evidence="2 3">DSM 29955</strain>
    </source>
</reference>
<evidence type="ECO:0000256" key="1">
    <source>
        <dbReference type="SAM" id="Phobius"/>
    </source>
</evidence>
<comment type="caution">
    <text evidence="2">The sequence shown here is derived from an EMBL/GenBank/DDBJ whole genome shotgun (WGS) entry which is preliminary data.</text>
</comment>
<dbReference type="AlphaFoldDB" id="A0A2T6K7M2"/>
<sequence>MIDFIKDGTEARSQRVRSPILGSIGLAFFVLNWKPLWYLFLAEQPVAIKFRFFEMNTTTYSLYIWPALAGVILALSTPWVKFAGAWLAIQPDRLLRRLQFDQAHGQKIYSWTKEAEAEIAQAKLEEARERRTIDAAKRIEEAESIEGGEAAETIIEQREQSDVSTPVENIKNLIANLSDRDIKIISVLPELSEKVRTFALSEGALEYFLTRLDSVLPNLDIVRLEAELESAFKNFERLKLASKDRQGYWTLTRLGYDLSDYIKNGRP</sequence>
<proteinExistence type="predicted"/>